<feature type="domain" description="HTH tetR-type" evidence="3">
    <location>
        <begin position="8"/>
        <end position="68"/>
    </location>
</feature>
<dbReference type="EMBL" id="BMFW01000037">
    <property type="protein sequence ID" value="GGI01725.1"/>
    <property type="molecule type" value="Genomic_DNA"/>
</dbReference>
<protein>
    <submittedName>
        <fullName evidence="4">Transcriptional regulator</fullName>
    </submittedName>
</protein>
<evidence type="ECO:0000313" key="5">
    <source>
        <dbReference type="Proteomes" id="UP000643279"/>
    </source>
</evidence>
<dbReference type="Proteomes" id="UP000643279">
    <property type="component" value="Unassembled WGS sequence"/>
</dbReference>
<evidence type="ECO:0000256" key="1">
    <source>
        <dbReference type="ARBA" id="ARBA00023125"/>
    </source>
</evidence>
<sequence length="204" mass="22553">MDGRTARARRTLRIISDAHIGLINDGELKPSAKQIAARAGVSVRALWDHFKDMEALMASTAARQLAEQDEAFNPVPVGLPLAERVAAYSWQRAEILEAIAPLARAADLQRPFSEALQQNLQENLNRIRNDVERLFEAELAGLDRGHRTRTVLSICAASDWANWKLLRDSLGQSVEEARAVVENTLTALLEGPTTGPENTRKQNP</sequence>
<feature type="DNA-binding region" description="H-T-H motif" evidence="2">
    <location>
        <begin position="31"/>
        <end position="50"/>
    </location>
</feature>
<dbReference type="InterPro" id="IPR009057">
    <property type="entry name" value="Homeodomain-like_sf"/>
</dbReference>
<evidence type="ECO:0000256" key="2">
    <source>
        <dbReference type="PROSITE-ProRule" id="PRU00335"/>
    </source>
</evidence>
<organism evidence="4 5">
    <name type="scientific">Arthrobacter liuii</name>
    <dbReference type="NCBI Taxonomy" id="1476996"/>
    <lineage>
        <taxon>Bacteria</taxon>
        <taxon>Bacillati</taxon>
        <taxon>Actinomycetota</taxon>
        <taxon>Actinomycetes</taxon>
        <taxon>Micrococcales</taxon>
        <taxon>Micrococcaceae</taxon>
        <taxon>Arthrobacter</taxon>
    </lineage>
</organism>
<reference evidence="5" key="1">
    <citation type="journal article" date="2019" name="Int. J. Syst. Evol. Microbiol.">
        <title>The Global Catalogue of Microorganisms (GCM) 10K type strain sequencing project: providing services to taxonomists for standard genome sequencing and annotation.</title>
        <authorList>
            <consortium name="The Broad Institute Genomics Platform"/>
            <consortium name="The Broad Institute Genome Sequencing Center for Infectious Disease"/>
            <person name="Wu L."/>
            <person name="Ma J."/>
        </authorList>
    </citation>
    <scope>NUCLEOTIDE SEQUENCE [LARGE SCALE GENOMIC DNA]</scope>
    <source>
        <strain evidence="5">CGMCC 1.12778</strain>
    </source>
</reference>
<dbReference type="Pfam" id="PF00440">
    <property type="entry name" value="TetR_N"/>
    <property type="match status" value="1"/>
</dbReference>
<dbReference type="SUPFAM" id="SSF46689">
    <property type="entry name" value="Homeodomain-like"/>
    <property type="match status" value="1"/>
</dbReference>
<keyword evidence="1 2" id="KW-0238">DNA-binding</keyword>
<keyword evidence="5" id="KW-1185">Reference proteome</keyword>
<comment type="caution">
    <text evidence="4">The sequence shown here is derived from an EMBL/GenBank/DDBJ whole genome shotgun (WGS) entry which is preliminary data.</text>
</comment>
<accession>A0ABQ2B0K5</accession>
<gene>
    <name evidence="4" type="ORF">GCM10007170_41820</name>
</gene>
<evidence type="ECO:0000313" key="4">
    <source>
        <dbReference type="EMBL" id="GGI01725.1"/>
    </source>
</evidence>
<dbReference type="InterPro" id="IPR001647">
    <property type="entry name" value="HTH_TetR"/>
</dbReference>
<dbReference type="PROSITE" id="PS50977">
    <property type="entry name" value="HTH_TETR_2"/>
    <property type="match status" value="1"/>
</dbReference>
<dbReference type="Gene3D" id="1.10.357.10">
    <property type="entry name" value="Tetracycline Repressor, domain 2"/>
    <property type="match status" value="1"/>
</dbReference>
<proteinExistence type="predicted"/>
<evidence type="ECO:0000259" key="3">
    <source>
        <dbReference type="PROSITE" id="PS50977"/>
    </source>
</evidence>
<name>A0ABQ2B0K5_9MICC</name>